<keyword evidence="2 4" id="KW-0663">Pyridoxal phosphate</keyword>
<dbReference type="Gene3D" id="2.40.37.10">
    <property type="entry name" value="Lyase, Ornithine Decarboxylase, Chain A, domain 1"/>
    <property type="match status" value="1"/>
</dbReference>
<dbReference type="SUPFAM" id="SSF50621">
    <property type="entry name" value="Alanine racemase C-terminal domain-like"/>
    <property type="match status" value="1"/>
</dbReference>
<dbReference type="Gene3D" id="3.20.20.10">
    <property type="entry name" value="Alanine racemase"/>
    <property type="match status" value="1"/>
</dbReference>
<dbReference type="Pfam" id="PF00842">
    <property type="entry name" value="Ala_racemase_C"/>
    <property type="match status" value="1"/>
</dbReference>
<gene>
    <name evidence="6" type="primary">alr</name>
    <name evidence="6" type="ORF">MQE36_05950</name>
</gene>
<feature type="binding site" evidence="4">
    <location>
        <position position="314"/>
    </location>
    <ligand>
        <name>substrate</name>
    </ligand>
</feature>
<dbReference type="GO" id="GO:0008784">
    <property type="term" value="F:alanine racemase activity"/>
    <property type="evidence" value="ECO:0007669"/>
    <property type="project" value="UniProtKB-EC"/>
</dbReference>
<dbReference type="InterPro" id="IPR029066">
    <property type="entry name" value="PLP-binding_barrel"/>
</dbReference>
<evidence type="ECO:0000256" key="4">
    <source>
        <dbReference type="HAMAP-Rule" id="MF_01201"/>
    </source>
</evidence>
<feature type="modified residue" description="N6-(pyridoxal phosphate)lysine" evidence="4">
    <location>
        <position position="38"/>
    </location>
</feature>
<comment type="similarity">
    <text evidence="4">Belongs to the alanine racemase family.</text>
</comment>
<feature type="domain" description="Alanine racemase C-terminal" evidence="5">
    <location>
        <begin position="244"/>
        <end position="368"/>
    </location>
</feature>
<feature type="active site" description="Proton acceptor; specific for L-alanine" evidence="4">
    <location>
        <position position="265"/>
    </location>
</feature>
<dbReference type="Proteomes" id="UP000829476">
    <property type="component" value="Chromosome"/>
</dbReference>
<evidence type="ECO:0000313" key="6">
    <source>
        <dbReference type="EMBL" id="UNY99889.1"/>
    </source>
</evidence>
<evidence type="ECO:0000259" key="5">
    <source>
        <dbReference type="SMART" id="SM01005"/>
    </source>
</evidence>
<dbReference type="RefSeq" id="WP_242938258.1">
    <property type="nucleotide sequence ID" value="NZ_CP094326.1"/>
</dbReference>
<comment type="pathway">
    <text evidence="4">Amino-acid biosynthesis; D-alanine biosynthesis; D-alanine from L-alanine: step 1/1.</text>
</comment>
<evidence type="ECO:0000256" key="3">
    <source>
        <dbReference type="ARBA" id="ARBA00023235"/>
    </source>
</evidence>
<reference evidence="6 7" key="1">
    <citation type="journal article" date="2018" name="Int. J. Syst. Evol. Microbiol.">
        <title>Zhouia spongiae sp. nov., isolated from a marine sponge.</title>
        <authorList>
            <person name="Zhuang L."/>
            <person name="Lin B."/>
            <person name="Qin F."/>
            <person name="Luo L."/>
        </authorList>
    </citation>
    <scope>NUCLEOTIDE SEQUENCE [LARGE SCALE GENOMIC DNA]</scope>
    <source>
        <strain evidence="6 7">HN-Y44</strain>
    </source>
</reference>
<dbReference type="PANTHER" id="PTHR30511:SF0">
    <property type="entry name" value="ALANINE RACEMASE, CATABOLIC-RELATED"/>
    <property type="match status" value="1"/>
</dbReference>
<comment type="cofactor">
    <cofactor evidence="1 4">
        <name>pyridoxal 5'-phosphate</name>
        <dbReference type="ChEBI" id="CHEBI:597326"/>
    </cofactor>
</comment>
<dbReference type="PRINTS" id="PR00992">
    <property type="entry name" value="ALARACEMASE"/>
</dbReference>
<accession>A0ABY3YQ34</accession>
<dbReference type="SMART" id="SM01005">
    <property type="entry name" value="Ala_racemase_C"/>
    <property type="match status" value="1"/>
</dbReference>
<evidence type="ECO:0000256" key="1">
    <source>
        <dbReference type="ARBA" id="ARBA00001933"/>
    </source>
</evidence>
<dbReference type="PANTHER" id="PTHR30511">
    <property type="entry name" value="ALANINE RACEMASE"/>
    <property type="match status" value="1"/>
</dbReference>
<evidence type="ECO:0000256" key="2">
    <source>
        <dbReference type="ARBA" id="ARBA00022898"/>
    </source>
</evidence>
<protein>
    <recommendedName>
        <fullName evidence="4">Alanine racemase</fullName>
        <ecNumber evidence="4">5.1.1.1</ecNumber>
    </recommendedName>
</protein>
<dbReference type="HAMAP" id="MF_01201">
    <property type="entry name" value="Ala_racemase"/>
    <property type="match status" value="1"/>
</dbReference>
<dbReference type="CDD" id="cd00430">
    <property type="entry name" value="PLPDE_III_AR"/>
    <property type="match status" value="1"/>
</dbReference>
<name>A0ABY3YQ34_9FLAO</name>
<keyword evidence="7" id="KW-1185">Reference proteome</keyword>
<comment type="function">
    <text evidence="4">Catalyzes the interconversion of L-alanine and D-alanine. May also act on other amino acids.</text>
</comment>
<proteinExistence type="inferred from homology"/>
<dbReference type="SUPFAM" id="SSF51419">
    <property type="entry name" value="PLP-binding barrel"/>
    <property type="match status" value="1"/>
</dbReference>
<dbReference type="InterPro" id="IPR009006">
    <property type="entry name" value="Ala_racemase/Decarboxylase_C"/>
</dbReference>
<dbReference type="EC" id="5.1.1.1" evidence="4"/>
<sequence>MPKATETVLEINLKSLEHNYGYLRSKIAPHTRFMAVVKAYSYGNDASEIAKHMETLGVDYFAVAYACEGIALRKAGIKTPILVLHAIPSHFEDIIAYDLEPDLYNKKGLAAFQHVAATKGLNAYPIHIKFNTGLNRLGFEEADIDYLHGQLHADKHIKVISLFSHLAASEDMSVRDFTIGQIDKFKSIANTFVDRFGYKPLLHILNTSGILNYADSGQLDMVRSGIGLYGYGNHPEFDRELKPIGTLKSIISQIHTINEGESVGYNMGFTATKPTRIAIIPLGHADGIGRHFGKEKGYLIIGTQKAPIVGNVCMDMLMIDVSGIDCREGDEVVIFGATVSAEDFAKTGNTISYELITGISQRIKRVIVR</sequence>
<evidence type="ECO:0000313" key="7">
    <source>
        <dbReference type="Proteomes" id="UP000829476"/>
    </source>
</evidence>
<dbReference type="InterPro" id="IPR001608">
    <property type="entry name" value="Ala_racemase_N"/>
</dbReference>
<feature type="active site" description="Proton acceptor; specific for D-alanine" evidence="4">
    <location>
        <position position="38"/>
    </location>
</feature>
<feature type="binding site" evidence="4">
    <location>
        <position position="136"/>
    </location>
    <ligand>
        <name>substrate</name>
    </ligand>
</feature>
<dbReference type="InterPro" id="IPR000821">
    <property type="entry name" value="Ala_racemase"/>
</dbReference>
<organism evidence="6 7">
    <name type="scientific">Zhouia spongiae</name>
    <dbReference type="NCBI Taxonomy" id="2202721"/>
    <lineage>
        <taxon>Bacteria</taxon>
        <taxon>Pseudomonadati</taxon>
        <taxon>Bacteroidota</taxon>
        <taxon>Flavobacteriia</taxon>
        <taxon>Flavobacteriales</taxon>
        <taxon>Flavobacteriaceae</taxon>
        <taxon>Zhouia</taxon>
    </lineage>
</organism>
<dbReference type="NCBIfam" id="TIGR00492">
    <property type="entry name" value="alr"/>
    <property type="match status" value="1"/>
</dbReference>
<keyword evidence="3 4" id="KW-0413">Isomerase</keyword>
<comment type="catalytic activity">
    <reaction evidence="4">
        <text>L-alanine = D-alanine</text>
        <dbReference type="Rhea" id="RHEA:20249"/>
        <dbReference type="ChEBI" id="CHEBI:57416"/>
        <dbReference type="ChEBI" id="CHEBI:57972"/>
        <dbReference type="EC" id="5.1.1.1"/>
    </reaction>
</comment>
<dbReference type="InterPro" id="IPR011079">
    <property type="entry name" value="Ala_racemase_C"/>
</dbReference>
<dbReference type="EMBL" id="CP094326">
    <property type="protein sequence ID" value="UNY99889.1"/>
    <property type="molecule type" value="Genomic_DNA"/>
</dbReference>
<dbReference type="Pfam" id="PF01168">
    <property type="entry name" value="Ala_racemase_N"/>
    <property type="match status" value="1"/>
</dbReference>